<evidence type="ECO:0000313" key="2">
    <source>
        <dbReference type="EMBL" id="SBS97578.1"/>
    </source>
</evidence>
<feature type="transmembrane region" description="Helical" evidence="1">
    <location>
        <begin position="180"/>
        <end position="203"/>
    </location>
</feature>
<protein>
    <recommendedName>
        <fullName evidence="4">Fam-m protein</fullName>
    </recommendedName>
</protein>
<dbReference type="VEuPathDB" id="PlasmoDB:PmUG01_00068200"/>
<name>A0A1A8WZ02_PLAMA</name>
<keyword evidence="1" id="KW-0472">Membrane</keyword>
<dbReference type="EMBL" id="FLQW01004804">
    <property type="protein sequence ID" value="SBS97578.1"/>
    <property type="molecule type" value="Genomic_DNA"/>
</dbReference>
<dbReference type="InterPro" id="IPR022139">
    <property type="entry name" value="Fam-L/Fam-M-like_plasmodium"/>
</dbReference>
<gene>
    <name evidence="2" type="ORF">PMALA_060870</name>
</gene>
<dbReference type="Pfam" id="PF12420">
    <property type="entry name" value="DUF3671"/>
    <property type="match status" value="1"/>
</dbReference>
<sequence length="220" mass="26066">MVYYTFGNILDARSCRLLARYKQDKGSNNVKIRNVIANKGECKKRNISNNKEEITKNKKNSYRNLLNRAQFYTEVIDYNNGMFDGKHFHFEKKWIKKKDYDNYLEKKRRIRDIGLKKIKFRNYGFGVAIYFLFFLLGIGLPIYRGFELSIENLEDGRYEIVKKIIKLLSDLTGLDEGGNYILFFGVAFIMLAALIIVATYRILRNNEKYNKLKLMTRENE</sequence>
<keyword evidence="1" id="KW-0812">Transmembrane</keyword>
<feature type="transmembrane region" description="Helical" evidence="1">
    <location>
        <begin position="123"/>
        <end position="143"/>
    </location>
</feature>
<accession>A0A1A8WZ02</accession>
<dbReference type="Proteomes" id="UP000078597">
    <property type="component" value="Unassembled WGS sequence"/>
</dbReference>
<keyword evidence="1" id="KW-1133">Transmembrane helix</keyword>
<evidence type="ECO:0000313" key="3">
    <source>
        <dbReference type="Proteomes" id="UP000078597"/>
    </source>
</evidence>
<evidence type="ECO:0000256" key="1">
    <source>
        <dbReference type="SAM" id="Phobius"/>
    </source>
</evidence>
<reference evidence="3" key="1">
    <citation type="submission" date="2016-05" db="EMBL/GenBank/DDBJ databases">
        <authorList>
            <person name="Naeem Raeece"/>
        </authorList>
    </citation>
    <scope>NUCLEOTIDE SEQUENCE [LARGE SCALE GENOMIC DNA]</scope>
</reference>
<proteinExistence type="predicted"/>
<dbReference type="AlphaFoldDB" id="A0A1A8WZ02"/>
<organism evidence="2 3">
    <name type="scientific">Plasmodium malariae</name>
    <dbReference type="NCBI Taxonomy" id="5858"/>
    <lineage>
        <taxon>Eukaryota</taxon>
        <taxon>Sar</taxon>
        <taxon>Alveolata</taxon>
        <taxon>Apicomplexa</taxon>
        <taxon>Aconoidasida</taxon>
        <taxon>Haemosporida</taxon>
        <taxon>Plasmodiidae</taxon>
        <taxon>Plasmodium</taxon>
        <taxon>Plasmodium (Plasmodium)</taxon>
    </lineage>
</organism>
<evidence type="ECO:0008006" key="4">
    <source>
        <dbReference type="Google" id="ProtNLM"/>
    </source>
</evidence>